<dbReference type="Pfam" id="PF04773">
    <property type="entry name" value="FecR"/>
    <property type="match status" value="1"/>
</dbReference>
<evidence type="ECO:0000259" key="4">
    <source>
        <dbReference type="SMART" id="SM00560"/>
    </source>
</evidence>
<keyword evidence="3" id="KW-0812">Transmembrane</keyword>
<dbReference type="InterPro" id="IPR006860">
    <property type="entry name" value="FecR"/>
</dbReference>
<dbReference type="Pfam" id="PF13385">
    <property type="entry name" value="Laminin_G_3"/>
    <property type="match status" value="1"/>
</dbReference>
<name>A0A518BBD7_9BACT</name>
<accession>A0A518BBD7</accession>
<dbReference type="EMBL" id="CP036279">
    <property type="protein sequence ID" value="QDU64290.1"/>
    <property type="molecule type" value="Genomic_DNA"/>
</dbReference>
<evidence type="ECO:0000313" key="6">
    <source>
        <dbReference type="Proteomes" id="UP000317093"/>
    </source>
</evidence>
<dbReference type="KEGG" id="knv:Pan216_51790"/>
<dbReference type="PANTHER" id="PTHR30273">
    <property type="entry name" value="PERIPLASMIC SIGNAL SENSOR AND SIGMA FACTOR ACTIVATOR FECR-RELATED"/>
    <property type="match status" value="1"/>
</dbReference>
<dbReference type="PANTHER" id="PTHR30273:SF2">
    <property type="entry name" value="PROTEIN FECR"/>
    <property type="match status" value="1"/>
</dbReference>
<dbReference type="RefSeq" id="WP_419192953.1">
    <property type="nucleotide sequence ID" value="NZ_CP036279.1"/>
</dbReference>
<keyword evidence="1" id="KW-0732">Signal</keyword>
<keyword evidence="2" id="KW-1015">Disulfide bond</keyword>
<proteinExistence type="predicted"/>
<dbReference type="Gene3D" id="2.60.120.1440">
    <property type="match status" value="1"/>
</dbReference>
<evidence type="ECO:0000313" key="5">
    <source>
        <dbReference type="EMBL" id="QDU64290.1"/>
    </source>
</evidence>
<feature type="domain" description="LamG-like jellyroll fold" evidence="4">
    <location>
        <begin position="393"/>
        <end position="539"/>
    </location>
</feature>
<dbReference type="InterPro" id="IPR006558">
    <property type="entry name" value="LamG-like"/>
</dbReference>
<keyword evidence="3" id="KW-0472">Membrane</keyword>
<organism evidence="5 6">
    <name type="scientific">Kolteria novifilia</name>
    <dbReference type="NCBI Taxonomy" id="2527975"/>
    <lineage>
        <taxon>Bacteria</taxon>
        <taxon>Pseudomonadati</taxon>
        <taxon>Planctomycetota</taxon>
        <taxon>Planctomycetia</taxon>
        <taxon>Kolteriales</taxon>
        <taxon>Kolteriaceae</taxon>
        <taxon>Kolteria</taxon>
    </lineage>
</organism>
<keyword evidence="6" id="KW-1185">Reference proteome</keyword>
<dbReference type="Gene3D" id="2.60.120.200">
    <property type="match status" value="1"/>
</dbReference>
<dbReference type="GO" id="GO:0016989">
    <property type="term" value="F:sigma factor antagonist activity"/>
    <property type="evidence" value="ECO:0007669"/>
    <property type="project" value="TreeGrafter"/>
</dbReference>
<dbReference type="InterPro" id="IPR012373">
    <property type="entry name" value="Ferrdict_sens_TM"/>
</dbReference>
<dbReference type="AlphaFoldDB" id="A0A518BBD7"/>
<reference evidence="5 6" key="1">
    <citation type="submission" date="2019-02" db="EMBL/GenBank/DDBJ databases">
        <title>Deep-cultivation of Planctomycetes and their phenomic and genomic characterization uncovers novel biology.</title>
        <authorList>
            <person name="Wiegand S."/>
            <person name="Jogler M."/>
            <person name="Boedeker C."/>
            <person name="Pinto D."/>
            <person name="Vollmers J."/>
            <person name="Rivas-Marin E."/>
            <person name="Kohn T."/>
            <person name="Peeters S.H."/>
            <person name="Heuer A."/>
            <person name="Rast P."/>
            <person name="Oberbeckmann S."/>
            <person name="Bunk B."/>
            <person name="Jeske O."/>
            <person name="Meyerdierks A."/>
            <person name="Storesund J.E."/>
            <person name="Kallscheuer N."/>
            <person name="Luecker S."/>
            <person name="Lage O.M."/>
            <person name="Pohl T."/>
            <person name="Merkel B.J."/>
            <person name="Hornburger P."/>
            <person name="Mueller R.-W."/>
            <person name="Bruemmer F."/>
            <person name="Labrenz M."/>
            <person name="Spormann A.M."/>
            <person name="Op den Camp H."/>
            <person name="Overmann J."/>
            <person name="Amann R."/>
            <person name="Jetten M.S.M."/>
            <person name="Mascher T."/>
            <person name="Medema M.H."/>
            <person name="Devos D.P."/>
            <person name="Kaster A.-K."/>
            <person name="Ovreas L."/>
            <person name="Rohde M."/>
            <person name="Galperin M.Y."/>
            <person name="Jogler C."/>
        </authorList>
    </citation>
    <scope>NUCLEOTIDE SEQUENCE [LARGE SCALE GENOMIC DNA]</scope>
    <source>
        <strain evidence="5 6">Pan216</strain>
    </source>
</reference>
<sequence length="551" mass="60363">MSDAGNSWHGRFDELVGELRDGELTEEQSAELNAMLDLHAGARHRFAEQMQLAALLEDEVALGQLEESNSGAPANRFLAKPGYWSAAVGLACSIAACVALVVWFRAPGNLPGGELARTVPEPTPVSFVQGDDETIDEGVAVVTRAFRAQWANDDVPLDAGSTVTPGLFELESGLVQLEFYSGAVVIVEGPASLEFVDSEKLVCHTGKLRARVPPAAHGFTVLTGQFELVDLGTEFGVDIADDGSASVHVFDGKVEIYEPGSNRSMATHRALDATSAVSVSVDGTRHDVRPEPARFISASELQRLDKEESKSRLAQWREYSDGLKSDPRVIVQYSFERHNDDPRVLVSQKSDDRSLDGAIIGCSWSAGRWPGKDSLEFKRPGDRVRVNIPGSFDSMTWSAWVRIDGLDRAFNSLLLTDGWASMRPHWQIRKMGELILGVRNSEAKSHRDYLSEPLIDVFSLGRWTNLVTVYDNANREVRHYVDGELSAREALVPEAKGPLGIGEATIGNWLNPVSPTSNVRNLNGRIDELVLFKTALTDVEVRDLYEAGKPQ</sequence>
<dbReference type="InterPro" id="IPR013320">
    <property type="entry name" value="ConA-like_dom_sf"/>
</dbReference>
<gene>
    <name evidence="5" type="ORF">Pan216_51790</name>
</gene>
<dbReference type="SMART" id="SM00560">
    <property type="entry name" value="LamGL"/>
    <property type="match status" value="1"/>
</dbReference>
<evidence type="ECO:0000256" key="3">
    <source>
        <dbReference type="SAM" id="Phobius"/>
    </source>
</evidence>
<dbReference type="Proteomes" id="UP000317093">
    <property type="component" value="Chromosome"/>
</dbReference>
<evidence type="ECO:0000256" key="1">
    <source>
        <dbReference type="ARBA" id="ARBA00022729"/>
    </source>
</evidence>
<evidence type="ECO:0000256" key="2">
    <source>
        <dbReference type="ARBA" id="ARBA00023157"/>
    </source>
</evidence>
<dbReference type="SUPFAM" id="SSF49899">
    <property type="entry name" value="Concanavalin A-like lectins/glucanases"/>
    <property type="match status" value="1"/>
</dbReference>
<protein>
    <submittedName>
        <fullName evidence="5">FecR protein</fullName>
    </submittedName>
</protein>
<keyword evidence="3" id="KW-1133">Transmembrane helix</keyword>
<feature type="transmembrane region" description="Helical" evidence="3">
    <location>
        <begin position="83"/>
        <end position="104"/>
    </location>
</feature>